<dbReference type="NCBIfam" id="NF037995">
    <property type="entry name" value="TRAP_S1"/>
    <property type="match status" value="1"/>
</dbReference>
<accession>A0A3A9JB15</accession>
<dbReference type="GO" id="GO:0055085">
    <property type="term" value="P:transmembrane transport"/>
    <property type="evidence" value="ECO:0007669"/>
    <property type="project" value="InterPro"/>
</dbReference>
<dbReference type="PROSITE" id="PS51318">
    <property type="entry name" value="TAT"/>
    <property type="match status" value="1"/>
</dbReference>
<dbReference type="OrthoDB" id="9783941at2"/>
<gene>
    <name evidence="3" type="ORF">D6Z83_18360</name>
    <name evidence="4" type="ORF">EBE87_01165</name>
</gene>
<dbReference type="Proteomes" id="UP000274097">
    <property type="component" value="Unassembled WGS sequence"/>
</dbReference>
<feature type="signal peptide" evidence="2">
    <location>
        <begin position="1"/>
        <end position="26"/>
    </location>
</feature>
<dbReference type="InterPro" id="IPR018389">
    <property type="entry name" value="DctP_fam"/>
</dbReference>
<sequence length="333" mass="36226">MITRRSLLPAATALLAAPGLIRPARAAGLSLDLATVWPDGNFHTANARRFAAEVAKATENAVTINVQSGGALGFKGPEQLSAVRDGLVPMADILNNQQIGEEPMMAVESISFLVGSFDELRTLHKHLMPEYEKVAAKNNQKFLYIVPWPTQYIHLKTPISSVDQLRGVRIRSSDKTTADMCNLLGGAGTMMPWGEVVPALASGRIEGVATSATSGVDGRFWEFLKATYRTNHTFSSQLVSINLDSWGQISPANRARIEEVAKRLQPEFWQVAADDDTSSVKKLIAGGMQVIDPSPEMMAEMRRRTAPIKEDFLKRAPAAKPVIAAYLAELGRS</sequence>
<evidence type="ECO:0000313" key="5">
    <source>
        <dbReference type="Proteomes" id="UP000274097"/>
    </source>
</evidence>
<dbReference type="InterPro" id="IPR006311">
    <property type="entry name" value="TAT_signal"/>
</dbReference>
<keyword evidence="1 2" id="KW-0732">Signal</keyword>
<organism evidence="3 6">
    <name type="scientific">Teichococcus wenyumeiae</name>
    <dbReference type="NCBI Taxonomy" id="2478470"/>
    <lineage>
        <taxon>Bacteria</taxon>
        <taxon>Pseudomonadati</taxon>
        <taxon>Pseudomonadota</taxon>
        <taxon>Alphaproteobacteria</taxon>
        <taxon>Acetobacterales</taxon>
        <taxon>Roseomonadaceae</taxon>
        <taxon>Roseomonas</taxon>
    </lineage>
</organism>
<dbReference type="CDD" id="cd13602">
    <property type="entry name" value="PBP2_TRAP_BpDctp6_7"/>
    <property type="match status" value="1"/>
</dbReference>
<dbReference type="Proteomes" id="UP000278036">
    <property type="component" value="Unassembled WGS sequence"/>
</dbReference>
<dbReference type="PANTHER" id="PTHR33376:SF4">
    <property type="entry name" value="SIALIC ACID-BINDING PERIPLASMIC PROTEIN SIAP"/>
    <property type="match status" value="1"/>
</dbReference>
<dbReference type="AlphaFoldDB" id="A0A3A9JB15"/>
<evidence type="ECO:0000313" key="4">
    <source>
        <dbReference type="EMBL" id="RMI27021.1"/>
    </source>
</evidence>
<dbReference type="EMBL" id="RAQU01000132">
    <property type="protein sequence ID" value="RKK02701.1"/>
    <property type="molecule type" value="Genomic_DNA"/>
</dbReference>
<reference evidence="3 6" key="1">
    <citation type="submission" date="2018-09" db="EMBL/GenBank/DDBJ databases">
        <title>Roseomonas sp. nov., isolated from feces of Tibetan antelopes in the Qinghai-Tibet plateau, China.</title>
        <authorList>
            <person name="Tian Z."/>
        </authorList>
    </citation>
    <scope>NUCLEOTIDE SEQUENCE [LARGE SCALE GENOMIC DNA]</scope>
    <source>
        <strain evidence="4 5">Z23</strain>
        <strain evidence="3 6">Z24</strain>
    </source>
</reference>
<evidence type="ECO:0000256" key="1">
    <source>
        <dbReference type="ARBA" id="ARBA00022729"/>
    </source>
</evidence>
<evidence type="ECO:0000313" key="6">
    <source>
        <dbReference type="Proteomes" id="UP000278036"/>
    </source>
</evidence>
<evidence type="ECO:0000256" key="2">
    <source>
        <dbReference type="SAM" id="SignalP"/>
    </source>
</evidence>
<dbReference type="EMBL" id="RFLX01000001">
    <property type="protein sequence ID" value="RMI27021.1"/>
    <property type="molecule type" value="Genomic_DNA"/>
</dbReference>
<dbReference type="InParanoid" id="A0A3A9JB15"/>
<dbReference type="Gene3D" id="3.40.190.170">
    <property type="entry name" value="Bacterial extracellular solute-binding protein, family 7"/>
    <property type="match status" value="1"/>
</dbReference>
<keyword evidence="5" id="KW-1185">Reference proteome</keyword>
<dbReference type="RefSeq" id="WP_120639710.1">
    <property type="nucleotide sequence ID" value="NZ_RAQU01000132.1"/>
</dbReference>
<dbReference type="InterPro" id="IPR038404">
    <property type="entry name" value="TRAP_DctP_sf"/>
</dbReference>
<evidence type="ECO:0000313" key="3">
    <source>
        <dbReference type="EMBL" id="RKK02701.1"/>
    </source>
</evidence>
<feature type="chain" id="PRO_5017310725" evidence="2">
    <location>
        <begin position="27"/>
        <end position="333"/>
    </location>
</feature>
<dbReference type="Pfam" id="PF03480">
    <property type="entry name" value="DctP"/>
    <property type="match status" value="1"/>
</dbReference>
<proteinExistence type="predicted"/>
<name>A0A3A9JB15_9PROT</name>
<comment type="caution">
    <text evidence="3">The sequence shown here is derived from an EMBL/GenBank/DDBJ whole genome shotgun (WGS) entry which is preliminary data.</text>
</comment>
<dbReference type="PANTHER" id="PTHR33376">
    <property type="match status" value="1"/>
</dbReference>
<protein>
    <submittedName>
        <fullName evidence="3">C4-dicarboxylate ABC transporter substrate-binding protein</fullName>
    </submittedName>
</protein>